<evidence type="ECO:0000256" key="5">
    <source>
        <dbReference type="ARBA" id="ARBA00022723"/>
    </source>
</evidence>
<dbReference type="GO" id="GO:0051998">
    <property type="term" value="F:protein carboxyl O-methyltransferase activity"/>
    <property type="evidence" value="ECO:0007669"/>
    <property type="project" value="UniProtKB-UniRule"/>
</dbReference>
<dbReference type="GO" id="GO:0046872">
    <property type="term" value="F:metal ion binding"/>
    <property type="evidence" value="ECO:0007669"/>
    <property type="project" value="UniProtKB-UniRule"/>
</dbReference>
<dbReference type="PANTHER" id="PTHR12260:SF6">
    <property type="entry name" value="DAMAGE-CONTROL PHOSPHATASE ARMT1"/>
    <property type="match status" value="1"/>
</dbReference>
<keyword evidence="13" id="KW-1185">Reference proteome</keyword>
<evidence type="ECO:0000313" key="12">
    <source>
        <dbReference type="EMBL" id="GFT31699.1"/>
    </source>
</evidence>
<keyword evidence="10" id="KW-0808">Transferase</keyword>
<keyword evidence="7 10" id="KW-0464">Manganese</keyword>
<dbReference type="EC" id="3.1.3.-" evidence="10"/>
<comment type="catalytic activity">
    <reaction evidence="2 10">
        <text>beta-D-fructose 1-phosphate + H2O = D-fructose + phosphate</text>
        <dbReference type="Rhea" id="RHEA:35603"/>
        <dbReference type="ChEBI" id="CHEBI:15377"/>
        <dbReference type="ChEBI" id="CHEBI:37721"/>
        <dbReference type="ChEBI" id="CHEBI:43474"/>
        <dbReference type="ChEBI" id="CHEBI:138881"/>
    </reaction>
</comment>
<dbReference type="Pfam" id="PF01937">
    <property type="entry name" value="ARMT1-like_dom"/>
    <property type="match status" value="1"/>
</dbReference>
<organism evidence="12 13">
    <name type="scientific">Nephila pilipes</name>
    <name type="common">Giant wood spider</name>
    <name type="synonym">Nephila maculata</name>
    <dbReference type="NCBI Taxonomy" id="299642"/>
    <lineage>
        <taxon>Eukaryota</taxon>
        <taxon>Metazoa</taxon>
        <taxon>Ecdysozoa</taxon>
        <taxon>Arthropoda</taxon>
        <taxon>Chelicerata</taxon>
        <taxon>Arachnida</taxon>
        <taxon>Araneae</taxon>
        <taxon>Araneomorphae</taxon>
        <taxon>Entelegynae</taxon>
        <taxon>Araneoidea</taxon>
        <taxon>Nephilidae</taxon>
        <taxon>Nephila</taxon>
    </lineage>
</organism>
<evidence type="ECO:0000256" key="3">
    <source>
        <dbReference type="ARBA" id="ARBA00009519"/>
    </source>
</evidence>
<dbReference type="Gene3D" id="1.20.930.60">
    <property type="match status" value="1"/>
</dbReference>
<evidence type="ECO:0000256" key="9">
    <source>
        <dbReference type="ARBA" id="ARBA00048809"/>
    </source>
</evidence>
<gene>
    <name evidence="12" type="primary">armt1</name>
    <name evidence="12" type="ORF">NPIL_682331</name>
</gene>
<comment type="caution">
    <text evidence="12">The sequence shown here is derived from an EMBL/GenBank/DDBJ whole genome shotgun (WGS) entry which is preliminary data.</text>
</comment>
<accession>A0A8X6TP43</accession>
<dbReference type="GO" id="GO:0016791">
    <property type="term" value="F:phosphatase activity"/>
    <property type="evidence" value="ECO:0007669"/>
    <property type="project" value="TreeGrafter"/>
</dbReference>
<dbReference type="FunFam" id="3.40.50.10880:FF:000005">
    <property type="entry name" value="DUF89-domain-containing protein"/>
    <property type="match status" value="1"/>
</dbReference>
<evidence type="ECO:0000256" key="2">
    <source>
        <dbReference type="ARBA" id="ARBA00001326"/>
    </source>
</evidence>
<keyword evidence="10" id="KW-0489">Methyltransferase</keyword>
<dbReference type="SUPFAM" id="SSF111321">
    <property type="entry name" value="AF1104-like"/>
    <property type="match status" value="1"/>
</dbReference>
<comment type="similarity">
    <text evidence="3 10">Belongs to the damage-control phosphatase family. Sugar phosphate phosphatase III subfamily.</text>
</comment>
<sequence length="447" mass="51559">MSDVLFQKNSLPEHYSGKYKGSFAYLTIKDRLPVILVKVVDFLCQNKNELVVSHGEVAKEEIKEIIGRLSALQNEMITNKTIKPLICDVPDVAVWNDYLKKQENIYGFPPAWFESSWLYVECYFYRRIKQTFQFSTVLKEFDPFHKQKKNSFLSSMDAVLFLCSALNETLEELQNSNGTTDLFKFFRTYVEVSLWGNKCDLSISGGRENIQQNNLLTQLDEFRKNIIVNDSETLWQILQDLNKFSKDVSIDIILDNAGFELFCDLCLLHFLQAAKLVKKVQLHVKMLPWFVSDTLEKDIHWLLETLLKSNHENLVNFSEDCSNKIISGEWNIVNEPFWTYPHDYSEMKSVAPLLYESLSKSDLLIFKGDLNYRKLTGDRQWDETTSFKEALNGFVPTSLVTLRTVKADVIVGLKAGTSDRIAQISKDWKFGGDFAVIQCCIKSSNLI</sequence>
<dbReference type="EMBL" id="BMAW01061552">
    <property type="protein sequence ID" value="GFT31699.1"/>
    <property type="molecule type" value="Genomic_DNA"/>
</dbReference>
<dbReference type="OrthoDB" id="541375at2759"/>
<dbReference type="GO" id="GO:0032259">
    <property type="term" value="P:methylation"/>
    <property type="evidence" value="ECO:0007669"/>
    <property type="project" value="UniProtKB-KW"/>
</dbReference>
<dbReference type="EC" id="2.1.1.-" evidence="10"/>
<evidence type="ECO:0000256" key="7">
    <source>
        <dbReference type="ARBA" id="ARBA00023211"/>
    </source>
</evidence>
<comment type="function">
    <text evidence="8 10">Metal-dependent phosphatase that shows phosphatase activity against several substrates, including fructose-1-phosphate and fructose-6-phosphate. Its preference for fructose-1-phosphate, a strong glycating agent that causes DNA damage rather than a canonical yeast metabolite, suggests a damage-control function in hexose phosphate metabolism. Has also been shown to have O-methyltransferase activity that methylates glutamate residues of target proteins to form gamma-glutamyl methyl ester residues. Possibly methylates PCNA, suggesting it is involved in the DNA damage response.</text>
</comment>
<protein>
    <recommendedName>
        <fullName evidence="10">Sugar phosphate phosphatase</fullName>
        <ecNumber evidence="10">2.1.1.-</ecNumber>
        <ecNumber evidence="10">3.1.3.-</ecNumber>
    </recommendedName>
</protein>
<keyword evidence="5 10" id="KW-0479">Metal-binding</keyword>
<comment type="catalytic activity">
    <reaction evidence="9 10">
        <text>beta-D-fructose 6-phosphate = dihydroxyacetone + D-glyceraldehyde 3-phosphate</text>
        <dbReference type="Rhea" id="RHEA:28002"/>
        <dbReference type="ChEBI" id="CHEBI:16016"/>
        <dbReference type="ChEBI" id="CHEBI:57634"/>
        <dbReference type="ChEBI" id="CHEBI:59776"/>
    </reaction>
</comment>
<dbReference type="PANTHER" id="PTHR12260">
    <property type="entry name" value="DAMAGE-CONTROL PHOSPHATASE ARMT1"/>
    <property type="match status" value="1"/>
</dbReference>
<comment type="cofactor">
    <cofactor evidence="10">
        <name>Mn(2+)</name>
        <dbReference type="ChEBI" id="CHEBI:29035"/>
    </cofactor>
    <cofactor evidence="10">
        <name>Ni(2+)</name>
        <dbReference type="ChEBI" id="CHEBI:49786"/>
    </cofactor>
</comment>
<evidence type="ECO:0000259" key="11">
    <source>
        <dbReference type="Pfam" id="PF01937"/>
    </source>
</evidence>
<comment type="domain">
    <text evidence="10">Subfamily III proteins have a conserved RTxK motif about 40-50 residues from the C-terminus; the threonine may be replaced by serine or cysteine.</text>
</comment>
<evidence type="ECO:0000256" key="1">
    <source>
        <dbReference type="ARBA" id="ARBA00000807"/>
    </source>
</evidence>
<dbReference type="InterPro" id="IPR002791">
    <property type="entry name" value="ARMT1-like_metal-bd"/>
</dbReference>
<dbReference type="Gene3D" id="3.40.50.10880">
    <property type="entry name" value="Uncharacterised protein PF01937, DUF89, domain 3"/>
    <property type="match status" value="1"/>
</dbReference>
<evidence type="ECO:0000256" key="8">
    <source>
        <dbReference type="ARBA" id="ARBA00045980"/>
    </source>
</evidence>
<dbReference type="GO" id="GO:0005634">
    <property type="term" value="C:nucleus"/>
    <property type="evidence" value="ECO:0007669"/>
    <property type="project" value="TreeGrafter"/>
</dbReference>
<proteinExistence type="inferred from homology"/>
<feature type="domain" description="Damage-control phosphatase ARMT1-like metal-binding" evidence="11">
    <location>
        <begin position="27"/>
        <end position="420"/>
    </location>
</feature>
<name>A0A8X6TP43_NEPPI</name>
<keyword evidence="4" id="KW-0533">Nickel</keyword>
<evidence type="ECO:0000256" key="6">
    <source>
        <dbReference type="ARBA" id="ARBA00022801"/>
    </source>
</evidence>
<reference evidence="12" key="1">
    <citation type="submission" date="2020-08" db="EMBL/GenBank/DDBJ databases">
        <title>Multicomponent nature underlies the extraordinary mechanical properties of spider dragline silk.</title>
        <authorList>
            <person name="Kono N."/>
            <person name="Nakamura H."/>
            <person name="Mori M."/>
            <person name="Yoshida Y."/>
            <person name="Ohtoshi R."/>
            <person name="Malay A.D."/>
            <person name="Moran D.A.P."/>
            <person name="Tomita M."/>
            <person name="Numata K."/>
            <person name="Arakawa K."/>
        </authorList>
    </citation>
    <scope>NUCLEOTIDE SEQUENCE</scope>
</reference>
<dbReference type="GO" id="GO:0006974">
    <property type="term" value="P:DNA damage response"/>
    <property type="evidence" value="ECO:0007669"/>
    <property type="project" value="TreeGrafter"/>
</dbReference>
<dbReference type="AlphaFoldDB" id="A0A8X6TP43"/>
<dbReference type="InterPro" id="IPR036075">
    <property type="entry name" value="ARMT-1-like_metal-bd_sf"/>
</dbReference>
<evidence type="ECO:0000313" key="13">
    <source>
        <dbReference type="Proteomes" id="UP000887013"/>
    </source>
</evidence>
<dbReference type="GO" id="GO:0030643">
    <property type="term" value="P:intracellular phosphate ion homeostasis"/>
    <property type="evidence" value="ECO:0007669"/>
    <property type="project" value="UniProtKB-ARBA"/>
</dbReference>
<dbReference type="GO" id="GO:0016462">
    <property type="term" value="F:pyrophosphatase activity"/>
    <property type="evidence" value="ECO:0007669"/>
    <property type="project" value="UniProtKB-ARBA"/>
</dbReference>
<dbReference type="Proteomes" id="UP000887013">
    <property type="component" value="Unassembled WGS sequence"/>
</dbReference>
<keyword evidence="6 10" id="KW-0378">Hydrolase</keyword>
<evidence type="ECO:0000256" key="10">
    <source>
        <dbReference type="RuleBase" id="RU367030"/>
    </source>
</evidence>
<dbReference type="InterPro" id="IPR039763">
    <property type="entry name" value="ARMT1"/>
</dbReference>
<evidence type="ECO:0000256" key="4">
    <source>
        <dbReference type="ARBA" id="ARBA00022596"/>
    </source>
</evidence>
<comment type="catalytic activity">
    <reaction evidence="1 10">
        <text>L-glutamyl-[protein] + S-adenosyl-L-methionine = [protein]-L-glutamate 5-O-methyl ester + S-adenosyl-L-homocysteine</text>
        <dbReference type="Rhea" id="RHEA:24452"/>
        <dbReference type="Rhea" id="RHEA-COMP:10208"/>
        <dbReference type="Rhea" id="RHEA-COMP:10311"/>
        <dbReference type="ChEBI" id="CHEBI:29973"/>
        <dbReference type="ChEBI" id="CHEBI:57856"/>
        <dbReference type="ChEBI" id="CHEBI:59789"/>
        <dbReference type="ChEBI" id="CHEBI:82795"/>
    </reaction>
</comment>